<dbReference type="SUPFAM" id="SSF52266">
    <property type="entry name" value="SGNH hydrolase"/>
    <property type="match status" value="1"/>
</dbReference>
<evidence type="ECO:0000313" key="2">
    <source>
        <dbReference type="Proteomes" id="UP000728032"/>
    </source>
</evidence>
<keyword evidence="2" id="KW-1185">Reference proteome</keyword>
<gene>
    <name evidence="1" type="ORF">ONB1V03_LOCUS13692</name>
</gene>
<dbReference type="AlphaFoldDB" id="A0A7R9QTF8"/>
<protein>
    <recommendedName>
        <fullName evidence="3">SGNH hydrolase-type esterase domain-containing protein</fullName>
    </recommendedName>
</protein>
<organism evidence="1">
    <name type="scientific">Oppiella nova</name>
    <dbReference type="NCBI Taxonomy" id="334625"/>
    <lineage>
        <taxon>Eukaryota</taxon>
        <taxon>Metazoa</taxon>
        <taxon>Ecdysozoa</taxon>
        <taxon>Arthropoda</taxon>
        <taxon>Chelicerata</taxon>
        <taxon>Arachnida</taxon>
        <taxon>Acari</taxon>
        <taxon>Acariformes</taxon>
        <taxon>Sarcoptiformes</taxon>
        <taxon>Oribatida</taxon>
        <taxon>Brachypylina</taxon>
        <taxon>Oppioidea</taxon>
        <taxon>Oppiidae</taxon>
        <taxon>Oppiella</taxon>
    </lineage>
</organism>
<dbReference type="EMBL" id="OC927117">
    <property type="protein sequence ID" value="CAD7657058.1"/>
    <property type="molecule type" value="Genomic_DNA"/>
</dbReference>
<dbReference type="Gene3D" id="3.40.50.1110">
    <property type="entry name" value="SGNH hydrolase"/>
    <property type="match status" value="1"/>
</dbReference>
<accession>A0A7R9QTF8</accession>
<evidence type="ECO:0000313" key="1">
    <source>
        <dbReference type="EMBL" id="CAD7657058.1"/>
    </source>
</evidence>
<dbReference type="InterPro" id="IPR036514">
    <property type="entry name" value="SGNH_hydro_sf"/>
</dbReference>
<evidence type="ECO:0008006" key="3">
    <source>
        <dbReference type="Google" id="ProtNLM"/>
    </source>
</evidence>
<name>A0A7R9QTF8_9ACAR</name>
<proteinExistence type="predicted"/>
<sequence>IIITETDEEIVKAEHLIVENIHKVLPKSHVIFVSQLPRGGSTDLRARNINQMWEKDVNKTVDPLLHFINPYKLFTNPDGTQNLKVYIGDRIHLNKAGYEILAQSLEPLIKQYL</sequence>
<reference evidence="1" key="1">
    <citation type="submission" date="2020-11" db="EMBL/GenBank/DDBJ databases">
        <authorList>
            <person name="Tran Van P."/>
        </authorList>
    </citation>
    <scope>NUCLEOTIDE SEQUENCE</scope>
</reference>
<dbReference type="Proteomes" id="UP000728032">
    <property type="component" value="Unassembled WGS sequence"/>
</dbReference>
<feature type="non-terminal residue" evidence="1">
    <location>
        <position position="1"/>
    </location>
</feature>
<dbReference type="EMBL" id="CAJPVJ010012292">
    <property type="protein sequence ID" value="CAG2174245.1"/>
    <property type="molecule type" value="Genomic_DNA"/>
</dbReference>